<accession>A0ABN9UF19</accession>
<organism evidence="2 3">
    <name type="scientific">Prorocentrum cordatum</name>
    <dbReference type="NCBI Taxonomy" id="2364126"/>
    <lineage>
        <taxon>Eukaryota</taxon>
        <taxon>Sar</taxon>
        <taxon>Alveolata</taxon>
        <taxon>Dinophyceae</taxon>
        <taxon>Prorocentrales</taxon>
        <taxon>Prorocentraceae</taxon>
        <taxon>Prorocentrum</taxon>
    </lineage>
</organism>
<feature type="non-terminal residue" evidence="2">
    <location>
        <position position="1"/>
    </location>
</feature>
<feature type="region of interest" description="Disordered" evidence="1">
    <location>
        <begin position="20"/>
        <end position="57"/>
    </location>
</feature>
<keyword evidence="3" id="KW-1185">Reference proteome</keyword>
<comment type="caution">
    <text evidence="2">The sequence shown here is derived from an EMBL/GenBank/DDBJ whole genome shotgun (WGS) entry which is preliminary data.</text>
</comment>
<sequence length="322" mass="35726">PGVETPDKLALVTSATAQLAKLARDKEEREHGSLTGEGGEARAAADGMGMSKKDALKQAIREENKKFGPGDLQLVDLQESGAIFSMRSALGNRFNRGSKCEGSKLKADLARCKPEEDIMQLKKDWADKKYSQLQAKHKEKVERYEESFIKQGELMSALRMCAEEGGPEGHKDPETVKTVFGIACRCLEMGYPFAQMCPQSRRVKFMYFRTQWRESFTKRWELVSRHGVPISLDTKPTTPRPNKKPSPIVEAMRSARKLATSCAKALTTSKEMLDNIGTKKAWSWGKTGKVKGRITLLRAGLTEGLEAAELTSMLFGGFSANE</sequence>
<evidence type="ECO:0000313" key="2">
    <source>
        <dbReference type="EMBL" id="CAK0857476.1"/>
    </source>
</evidence>
<feature type="compositionally biased region" description="Low complexity" evidence="1">
    <location>
        <begin position="41"/>
        <end position="50"/>
    </location>
</feature>
<proteinExistence type="predicted"/>
<feature type="compositionally biased region" description="Basic and acidic residues" evidence="1">
    <location>
        <begin position="22"/>
        <end position="32"/>
    </location>
</feature>
<name>A0ABN9UF19_9DINO</name>
<feature type="non-terminal residue" evidence="2">
    <location>
        <position position="322"/>
    </location>
</feature>
<protein>
    <submittedName>
        <fullName evidence="2">Uncharacterized protein</fullName>
    </submittedName>
</protein>
<evidence type="ECO:0000313" key="3">
    <source>
        <dbReference type="Proteomes" id="UP001189429"/>
    </source>
</evidence>
<dbReference type="EMBL" id="CAUYUJ010015733">
    <property type="protein sequence ID" value="CAK0857476.1"/>
    <property type="molecule type" value="Genomic_DNA"/>
</dbReference>
<dbReference type="Proteomes" id="UP001189429">
    <property type="component" value="Unassembled WGS sequence"/>
</dbReference>
<evidence type="ECO:0000256" key="1">
    <source>
        <dbReference type="SAM" id="MobiDB-lite"/>
    </source>
</evidence>
<reference evidence="2" key="1">
    <citation type="submission" date="2023-10" db="EMBL/GenBank/DDBJ databases">
        <authorList>
            <person name="Chen Y."/>
            <person name="Shah S."/>
            <person name="Dougan E. K."/>
            <person name="Thang M."/>
            <person name="Chan C."/>
        </authorList>
    </citation>
    <scope>NUCLEOTIDE SEQUENCE [LARGE SCALE GENOMIC DNA]</scope>
</reference>
<gene>
    <name evidence="2" type="ORF">PCOR1329_LOCUS47586</name>
</gene>